<evidence type="ECO:0000313" key="11">
    <source>
        <dbReference type="Proteomes" id="UP001597427"/>
    </source>
</evidence>
<dbReference type="SUPFAM" id="SSF51735">
    <property type="entry name" value="NAD(P)-binding Rossmann-fold domains"/>
    <property type="match status" value="1"/>
</dbReference>
<feature type="binding site" evidence="7">
    <location>
        <position position="96"/>
    </location>
    <ligand>
        <name>shikimate</name>
        <dbReference type="ChEBI" id="CHEBI:36208"/>
    </ligand>
</feature>
<dbReference type="HAMAP" id="MF_00222">
    <property type="entry name" value="Shikimate_DH_AroE"/>
    <property type="match status" value="1"/>
</dbReference>
<dbReference type="Pfam" id="PF08501">
    <property type="entry name" value="Shikimate_dh_N"/>
    <property type="match status" value="1"/>
</dbReference>
<comment type="caution">
    <text evidence="7">Lacks conserved residue(s) required for the propagation of feature annotation.</text>
</comment>
<evidence type="ECO:0000256" key="5">
    <source>
        <dbReference type="ARBA" id="ARBA00023002"/>
    </source>
</evidence>
<feature type="binding site" evidence="7">
    <location>
        <position position="111"/>
    </location>
    <ligand>
        <name>shikimate</name>
        <dbReference type="ChEBI" id="CHEBI:36208"/>
    </ligand>
</feature>
<dbReference type="Gene3D" id="3.40.50.720">
    <property type="entry name" value="NAD(P)-binding Rossmann-like Domain"/>
    <property type="match status" value="1"/>
</dbReference>
<comment type="similarity">
    <text evidence="7">Belongs to the shikimate dehydrogenase family.</text>
</comment>
<dbReference type="InterPro" id="IPR041121">
    <property type="entry name" value="SDH_C"/>
</dbReference>
<comment type="subunit">
    <text evidence="7">Homodimer.</text>
</comment>
<comment type="function">
    <text evidence="7">Involved in the biosynthesis of the chorismate, which leads to the biosynthesis of aromatic amino acids. Catalyzes the reversible NADPH linked reduction of 3-dehydroshikimate (DHSA) to yield shikimate (SA).</text>
</comment>
<feature type="binding site" evidence="7">
    <location>
        <begin position="24"/>
        <end position="26"/>
    </location>
    <ligand>
        <name>shikimate</name>
        <dbReference type="ChEBI" id="CHEBI:36208"/>
    </ligand>
</feature>
<dbReference type="InterPro" id="IPR036291">
    <property type="entry name" value="NAD(P)-bd_dom_sf"/>
</dbReference>
<feature type="binding site" evidence="7">
    <location>
        <position position="261"/>
    </location>
    <ligand>
        <name>NADP(+)</name>
        <dbReference type="ChEBI" id="CHEBI:58349"/>
    </ligand>
</feature>
<feature type="binding site" evidence="7">
    <location>
        <position position="240"/>
    </location>
    <ligand>
        <name>shikimate</name>
        <dbReference type="ChEBI" id="CHEBI:36208"/>
    </ligand>
</feature>
<evidence type="ECO:0000259" key="9">
    <source>
        <dbReference type="Pfam" id="PF18317"/>
    </source>
</evidence>
<dbReference type="Proteomes" id="UP001597427">
    <property type="component" value="Unassembled WGS sequence"/>
</dbReference>
<dbReference type="EC" id="1.1.1.25" evidence="2 7"/>
<evidence type="ECO:0000256" key="7">
    <source>
        <dbReference type="HAMAP-Rule" id="MF_00222"/>
    </source>
</evidence>
<feature type="domain" description="SDH C-terminal" evidence="9">
    <location>
        <begin position="261"/>
        <end position="287"/>
    </location>
</feature>
<sequence>MDQKTSITGKTRLAGFFANPAKHSISPLMHNTAFALLGIDARYLAFELPENGLERAIQTIRDFEMLGVNISMPFKIEAMSYMDELSDSAKLSGSMNTVVNKNGKLIGFNTDGTGFLKSLQKSNLSITDQTMTIIGCGGAASAIVAQAALEGARKIYVFNRKGASFDSFRQRMVSIHQHTTCQIVLATMEDQQLVNEAIYESRLLVNATSLGMKPHELQMPLSEDNLLHLSAETMVVDIIYNPLETKLLKLAKARGCQTANGLGMLLYQGAEAFELWTSQKMPIETIYPLILQEKTKK</sequence>
<comment type="pathway">
    <text evidence="1 7">Metabolic intermediate biosynthesis; chorismate biosynthesis; chorismate from D-erythrose 4-phosphate and phosphoenolpyruvate: step 4/7.</text>
</comment>
<dbReference type="SUPFAM" id="SSF53223">
    <property type="entry name" value="Aminoacid dehydrogenase-like, N-terminal domain"/>
    <property type="match status" value="1"/>
</dbReference>
<keyword evidence="5 7" id="KW-0560">Oxidoreductase</keyword>
<feature type="binding site" evidence="7">
    <location>
        <position position="87"/>
    </location>
    <ligand>
        <name>NADP(+)</name>
        <dbReference type="ChEBI" id="CHEBI:58349"/>
    </ligand>
</feature>
<keyword evidence="3 7" id="KW-0028">Amino-acid biosynthesis</keyword>
<evidence type="ECO:0000259" key="8">
    <source>
        <dbReference type="Pfam" id="PF08501"/>
    </source>
</evidence>
<dbReference type="InterPro" id="IPR022893">
    <property type="entry name" value="Shikimate_DH_fam"/>
</dbReference>
<accession>A0ABW5TG32</accession>
<keyword evidence="11" id="KW-1185">Reference proteome</keyword>
<dbReference type="InterPro" id="IPR013708">
    <property type="entry name" value="Shikimate_DH-bd_N"/>
</dbReference>
<evidence type="ECO:0000256" key="6">
    <source>
        <dbReference type="ARBA" id="ARBA00023141"/>
    </source>
</evidence>
<dbReference type="InterPro" id="IPR011342">
    <property type="entry name" value="Shikimate_DH"/>
</dbReference>
<organism evidence="10 11">
    <name type="scientific">Enterococcus camelliae</name>
    <dbReference type="NCBI Taxonomy" id="453959"/>
    <lineage>
        <taxon>Bacteria</taxon>
        <taxon>Bacillati</taxon>
        <taxon>Bacillota</taxon>
        <taxon>Bacilli</taxon>
        <taxon>Lactobacillales</taxon>
        <taxon>Enterococcaceae</taxon>
        <taxon>Enterococcus</taxon>
    </lineage>
</organism>
<feature type="binding site" evidence="7">
    <location>
        <position position="238"/>
    </location>
    <ligand>
        <name>NADP(+)</name>
        <dbReference type="ChEBI" id="CHEBI:58349"/>
    </ligand>
</feature>
<evidence type="ECO:0000256" key="4">
    <source>
        <dbReference type="ARBA" id="ARBA00022857"/>
    </source>
</evidence>
<gene>
    <name evidence="7 10" type="primary">aroE</name>
    <name evidence="10" type="ORF">ACFSR0_01950</name>
</gene>
<name>A0ABW5TG32_9ENTE</name>
<dbReference type="PANTHER" id="PTHR21089:SF1">
    <property type="entry name" value="BIFUNCTIONAL 3-DEHYDROQUINATE DEHYDRATASE_SHIKIMATE DEHYDROGENASE, CHLOROPLASTIC"/>
    <property type="match status" value="1"/>
</dbReference>
<comment type="caution">
    <text evidence="10">The sequence shown here is derived from an EMBL/GenBank/DDBJ whole genome shotgun (WGS) entry which is preliminary data.</text>
</comment>
<evidence type="ECO:0000313" key="10">
    <source>
        <dbReference type="EMBL" id="MFD2728200.1"/>
    </source>
</evidence>
<comment type="catalytic activity">
    <reaction evidence="7">
        <text>shikimate + NADP(+) = 3-dehydroshikimate + NADPH + H(+)</text>
        <dbReference type="Rhea" id="RHEA:17737"/>
        <dbReference type="ChEBI" id="CHEBI:15378"/>
        <dbReference type="ChEBI" id="CHEBI:16630"/>
        <dbReference type="ChEBI" id="CHEBI:36208"/>
        <dbReference type="ChEBI" id="CHEBI:57783"/>
        <dbReference type="ChEBI" id="CHEBI:58349"/>
        <dbReference type="EC" id="1.1.1.25"/>
    </reaction>
</comment>
<feature type="active site" description="Proton acceptor" evidence="7">
    <location>
        <position position="75"/>
    </location>
</feature>
<reference evidence="11" key="1">
    <citation type="journal article" date="2019" name="Int. J. Syst. Evol. Microbiol.">
        <title>The Global Catalogue of Microorganisms (GCM) 10K type strain sequencing project: providing services to taxonomists for standard genome sequencing and annotation.</title>
        <authorList>
            <consortium name="The Broad Institute Genomics Platform"/>
            <consortium name="The Broad Institute Genome Sequencing Center for Infectious Disease"/>
            <person name="Wu L."/>
            <person name="Ma J."/>
        </authorList>
    </citation>
    <scope>NUCLEOTIDE SEQUENCE [LARGE SCALE GENOMIC DNA]</scope>
    <source>
        <strain evidence="11">TISTR 932</strain>
    </source>
</reference>
<dbReference type="Gene3D" id="3.40.50.10860">
    <property type="entry name" value="Leucine Dehydrogenase, chain A, domain 1"/>
    <property type="match status" value="1"/>
</dbReference>
<keyword evidence="6 7" id="KW-0057">Aromatic amino acid biosynthesis</keyword>
<evidence type="ECO:0000256" key="2">
    <source>
        <dbReference type="ARBA" id="ARBA00012962"/>
    </source>
</evidence>
<dbReference type="NCBIfam" id="TIGR00507">
    <property type="entry name" value="aroE"/>
    <property type="match status" value="1"/>
</dbReference>
<proteinExistence type="inferred from homology"/>
<dbReference type="CDD" id="cd01065">
    <property type="entry name" value="NAD_bind_Shikimate_DH"/>
    <property type="match status" value="1"/>
</dbReference>
<evidence type="ECO:0000256" key="1">
    <source>
        <dbReference type="ARBA" id="ARBA00004871"/>
    </source>
</evidence>
<dbReference type="InterPro" id="IPR046346">
    <property type="entry name" value="Aminoacid_DH-like_N_sf"/>
</dbReference>
<feature type="domain" description="Shikimate dehydrogenase substrate binding N-terminal" evidence="8">
    <location>
        <begin position="17"/>
        <end position="98"/>
    </location>
</feature>
<protein>
    <recommendedName>
        <fullName evidence="2 7">Shikimate dehydrogenase (NADP(+))</fullName>
        <shortName evidence="7">SDH</shortName>
        <ecNumber evidence="2 7">1.1.1.25</ecNumber>
    </recommendedName>
</protein>
<dbReference type="RefSeq" id="WP_379979369.1">
    <property type="nucleotide sequence ID" value="NZ_JBHUMO010000011.1"/>
</dbReference>
<dbReference type="GO" id="GO:0004764">
    <property type="term" value="F:shikimate 3-dehydrogenase (NADP+) activity"/>
    <property type="evidence" value="ECO:0007669"/>
    <property type="project" value="UniProtKB-EC"/>
</dbReference>
<dbReference type="PANTHER" id="PTHR21089">
    <property type="entry name" value="SHIKIMATE DEHYDROGENASE"/>
    <property type="match status" value="1"/>
</dbReference>
<evidence type="ECO:0000256" key="3">
    <source>
        <dbReference type="ARBA" id="ARBA00022605"/>
    </source>
</evidence>
<feature type="binding site" evidence="7">
    <location>
        <position position="71"/>
    </location>
    <ligand>
        <name>shikimate</name>
        <dbReference type="ChEBI" id="CHEBI:36208"/>
    </ligand>
</feature>
<feature type="binding site" evidence="7">
    <location>
        <position position="268"/>
    </location>
    <ligand>
        <name>shikimate</name>
        <dbReference type="ChEBI" id="CHEBI:36208"/>
    </ligand>
</feature>
<dbReference type="Pfam" id="PF18317">
    <property type="entry name" value="SDH_C"/>
    <property type="match status" value="1"/>
</dbReference>
<dbReference type="EMBL" id="JBHUMO010000011">
    <property type="protein sequence ID" value="MFD2728200.1"/>
    <property type="molecule type" value="Genomic_DNA"/>
</dbReference>
<keyword evidence="4 7" id="KW-0521">NADP</keyword>